<feature type="compositionally biased region" description="Basic residues" evidence="1">
    <location>
        <begin position="151"/>
        <end position="166"/>
    </location>
</feature>
<feature type="compositionally biased region" description="Polar residues" evidence="1">
    <location>
        <begin position="131"/>
        <end position="142"/>
    </location>
</feature>
<gene>
    <name evidence="2" type="ORF">BDU57DRAFT_162164</name>
</gene>
<keyword evidence="3" id="KW-1185">Reference proteome</keyword>
<protein>
    <submittedName>
        <fullName evidence="2">Uncharacterized protein</fullName>
    </submittedName>
</protein>
<evidence type="ECO:0000313" key="3">
    <source>
        <dbReference type="Proteomes" id="UP000800096"/>
    </source>
</evidence>
<dbReference type="AlphaFoldDB" id="A0A6A5QR86"/>
<reference evidence="2" key="1">
    <citation type="journal article" date="2020" name="Stud. Mycol.">
        <title>101 Dothideomycetes genomes: a test case for predicting lifestyles and emergence of pathogens.</title>
        <authorList>
            <person name="Haridas S."/>
            <person name="Albert R."/>
            <person name="Binder M."/>
            <person name="Bloem J."/>
            <person name="Labutti K."/>
            <person name="Salamov A."/>
            <person name="Andreopoulos B."/>
            <person name="Baker S."/>
            <person name="Barry K."/>
            <person name="Bills G."/>
            <person name="Bluhm B."/>
            <person name="Cannon C."/>
            <person name="Castanera R."/>
            <person name="Culley D."/>
            <person name="Daum C."/>
            <person name="Ezra D."/>
            <person name="Gonzalez J."/>
            <person name="Henrissat B."/>
            <person name="Kuo A."/>
            <person name="Liang C."/>
            <person name="Lipzen A."/>
            <person name="Lutzoni F."/>
            <person name="Magnuson J."/>
            <person name="Mondo S."/>
            <person name="Nolan M."/>
            <person name="Ohm R."/>
            <person name="Pangilinan J."/>
            <person name="Park H.-J."/>
            <person name="Ramirez L."/>
            <person name="Alfaro M."/>
            <person name="Sun H."/>
            <person name="Tritt A."/>
            <person name="Yoshinaga Y."/>
            <person name="Zwiers L.-H."/>
            <person name="Turgeon B."/>
            <person name="Goodwin S."/>
            <person name="Spatafora J."/>
            <person name="Crous P."/>
            <person name="Grigoriev I."/>
        </authorList>
    </citation>
    <scope>NUCLEOTIDE SEQUENCE</scope>
    <source>
        <strain evidence="2">HMLAC05119</strain>
    </source>
</reference>
<organism evidence="2 3">
    <name type="scientific">Ampelomyces quisqualis</name>
    <name type="common">Powdery mildew agent</name>
    <dbReference type="NCBI Taxonomy" id="50730"/>
    <lineage>
        <taxon>Eukaryota</taxon>
        <taxon>Fungi</taxon>
        <taxon>Dikarya</taxon>
        <taxon>Ascomycota</taxon>
        <taxon>Pezizomycotina</taxon>
        <taxon>Dothideomycetes</taxon>
        <taxon>Pleosporomycetidae</taxon>
        <taxon>Pleosporales</taxon>
        <taxon>Pleosporineae</taxon>
        <taxon>Phaeosphaeriaceae</taxon>
        <taxon>Ampelomyces</taxon>
    </lineage>
</organism>
<name>A0A6A5QR86_AMPQU</name>
<accession>A0A6A5QR86</accession>
<dbReference type="EMBL" id="ML979134">
    <property type="protein sequence ID" value="KAF1917340.1"/>
    <property type="molecule type" value="Genomic_DNA"/>
</dbReference>
<evidence type="ECO:0000313" key="2">
    <source>
        <dbReference type="EMBL" id="KAF1917340.1"/>
    </source>
</evidence>
<proteinExistence type="predicted"/>
<feature type="region of interest" description="Disordered" evidence="1">
    <location>
        <begin position="127"/>
        <end position="207"/>
    </location>
</feature>
<dbReference type="Proteomes" id="UP000800096">
    <property type="component" value="Unassembled WGS sequence"/>
</dbReference>
<sequence>MQKSRQISQRISMILLEDLLTLILFSIPGRVSSKTSSRHSRQMLSSRTPDFEHYQLELRGGQGSHTLTMAPFVTASAASTKLTKERSTLARTHLSDGKLNKPSSLTSRSADCQQAFKIVESAAQSRKEAQSRQFVSATTTKEQSSRERPASKKRNTPRSPLRKRVSLRTFKSPEIVVSASGSDDETAVGPSKIPRHLKRVASRSSGS</sequence>
<evidence type="ECO:0000256" key="1">
    <source>
        <dbReference type="SAM" id="MobiDB-lite"/>
    </source>
</evidence>